<dbReference type="CDD" id="cd11377">
    <property type="entry name" value="Pro-peptidase_S53"/>
    <property type="match status" value="1"/>
</dbReference>
<keyword evidence="12" id="KW-1185">Reference proteome</keyword>
<evidence type="ECO:0000313" key="12">
    <source>
        <dbReference type="Proteomes" id="UP000812440"/>
    </source>
</evidence>
<keyword evidence="5" id="KW-0720">Serine protease</keyword>
<evidence type="ECO:0000259" key="10">
    <source>
        <dbReference type="PROSITE" id="PS51695"/>
    </source>
</evidence>
<keyword evidence="9" id="KW-0472">Membrane</keyword>
<dbReference type="Gene3D" id="3.40.50.200">
    <property type="entry name" value="Peptidase S8/S53 domain"/>
    <property type="match status" value="1"/>
</dbReference>
<dbReference type="PROSITE" id="PS51695">
    <property type="entry name" value="SEDOLISIN"/>
    <property type="match status" value="1"/>
</dbReference>
<keyword evidence="7" id="KW-0865">Zymogen</keyword>
<dbReference type="PANTHER" id="PTHR14218:SF15">
    <property type="entry name" value="TRIPEPTIDYL-PEPTIDASE 1"/>
    <property type="match status" value="1"/>
</dbReference>
<evidence type="ECO:0000256" key="6">
    <source>
        <dbReference type="ARBA" id="ARBA00022837"/>
    </source>
</evidence>
<dbReference type="PANTHER" id="PTHR14218">
    <property type="entry name" value="PROTEASE S8 TRIPEPTIDYL PEPTIDASE I CLN2"/>
    <property type="match status" value="1"/>
</dbReference>
<evidence type="ECO:0000313" key="11">
    <source>
        <dbReference type="EMBL" id="KAG8453089.1"/>
    </source>
</evidence>
<gene>
    <name evidence="11" type="ORF">GDO86_004777</name>
</gene>
<keyword evidence="9" id="KW-0812">Transmembrane</keyword>
<name>A0A8T2K7A6_9PIPI</name>
<feature type="non-terminal residue" evidence="11">
    <location>
        <position position="407"/>
    </location>
</feature>
<feature type="domain" description="Peptidase S53" evidence="10">
    <location>
        <begin position="224"/>
        <end position="407"/>
    </location>
</feature>
<evidence type="ECO:0000256" key="5">
    <source>
        <dbReference type="ARBA" id="ARBA00022825"/>
    </source>
</evidence>
<dbReference type="InterPro" id="IPR050819">
    <property type="entry name" value="Tripeptidyl-peptidase_I"/>
</dbReference>
<feature type="transmembrane region" description="Helical" evidence="9">
    <location>
        <begin position="30"/>
        <end position="49"/>
    </location>
</feature>
<comment type="cofactor">
    <cofactor evidence="1">
        <name>Ca(2+)</name>
        <dbReference type="ChEBI" id="CHEBI:29108"/>
    </cofactor>
</comment>
<reference evidence="11" key="1">
    <citation type="thesis" date="2020" institute="ProQuest LLC" country="789 East Eisenhower Parkway, Ann Arbor, MI, USA">
        <title>Comparative Genomics and Chromosome Evolution.</title>
        <authorList>
            <person name="Mudd A.B."/>
        </authorList>
    </citation>
    <scope>NUCLEOTIDE SEQUENCE</scope>
    <source>
        <strain evidence="11">Female2</strain>
        <tissue evidence="11">Blood</tissue>
    </source>
</reference>
<keyword evidence="4" id="KW-0378">Hydrolase</keyword>
<proteinExistence type="predicted"/>
<protein>
    <recommendedName>
        <fullName evidence="10">Peptidase S53 domain-containing protein</fullName>
    </recommendedName>
</protein>
<dbReference type="GO" id="GO:0007417">
    <property type="term" value="P:central nervous system development"/>
    <property type="evidence" value="ECO:0007669"/>
    <property type="project" value="TreeGrafter"/>
</dbReference>
<dbReference type="InterPro" id="IPR036852">
    <property type="entry name" value="Peptidase_S8/S53_dom_sf"/>
</dbReference>
<dbReference type="Pfam" id="PF09286">
    <property type="entry name" value="Pro-kuma_activ"/>
    <property type="match status" value="1"/>
</dbReference>
<dbReference type="AlphaFoldDB" id="A0A8T2K7A6"/>
<sequence>GSRRRIDRVIVFQYWGLDLHTQQRTMGLRFLLIFLVNLVHICFAAGVFLEPDQNLSIPEGWVNVGRLAPDDDVILTFALKQQHVDKLEQLVALVSDPASSHYGQFLSLKLLGALVQPKTETLLTVKTWLKTHGILECESIKTQDFLRCHTKAWIAERLLPGSQFHRYIKGDQSVVRSSSPYMISDELAPHIDFVGGLHRFPSQRKVISQSRNKPGEIKAEFHLGVSPSILRERYNLTASDIGSHPNNSQACAQFLEQYFHPADLSEFMQIFARGFQHRSEVDQVVGHQGGGRAGLEASLDVEYIMSTGANISTWVFSNPGRHESQEPFLEWMILLSNMSSVPWVHTISYGDDEDSLSIAFMQRINVEFMKAAVRGLTILFASGRMSGGCREVIKGKKHFLHQAFQHL</sequence>
<evidence type="ECO:0000256" key="3">
    <source>
        <dbReference type="ARBA" id="ARBA00022723"/>
    </source>
</evidence>
<accession>A0A8T2K7A6</accession>
<evidence type="ECO:0000256" key="9">
    <source>
        <dbReference type="SAM" id="Phobius"/>
    </source>
</evidence>
<dbReference type="GO" id="GO:0006508">
    <property type="term" value="P:proteolysis"/>
    <property type="evidence" value="ECO:0007669"/>
    <property type="project" value="UniProtKB-KW"/>
</dbReference>
<keyword evidence="3" id="KW-0479">Metal-binding</keyword>
<evidence type="ECO:0000256" key="7">
    <source>
        <dbReference type="ARBA" id="ARBA00023145"/>
    </source>
</evidence>
<evidence type="ECO:0000256" key="8">
    <source>
        <dbReference type="PROSITE-ProRule" id="PRU01032"/>
    </source>
</evidence>
<dbReference type="GO" id="GO:0004252">
    <property type="term" value="F:serine-type endopeptidase activity"/>
    <property type="evidence" value="ECO:0007669"/>
    <property type="project" value="InterPro"/>
</dbReference>
<keyword evidence="2" id="KW-0645">Protease</keyword>
<dbReference type="SUPFAM" id="SSF54897">
    <property type="entry name" value="Protease propeptides/inhibitors"/>
    <property type="match status" value="1"/>
</dbReference>
<evidence type="ECO:0000256" key="2">
    <source>
        <dbReference type="ARBA" id="ARBA00022670"/>
    </source>
</evidence>
<feature type="non-terminal residue" evidence="11">
    <location>
        <position position="1"/>
    </location>
</feature>
<dbReference type="InterPro" id="IPR015366">
    <property type="entry name" value="S53_propep"/>
</dbReference>
<dbReference type="GO" id="GO:0008240">
    <property type="term" value="F:tripeptidyl-peptidase activity"/>
    <property type="evidence" value="ECO:0007669"/>
    <property type="project" value="TreeGrafter"/>
</dbReference>
<dbReference type="InterPro" id="IPR030400">
    <property type="entry name" value="Sedolisin_dom"/>
</dbReference>
<dbReference type="SUPFAM" id="SSF52743">
    <property type="entry name" value="Subtilisin-like"/>
    <property type="match status" value="1"/>
</dbReference>
<dbReference type="SMART" id="SM00944">
    <property type="entry name" value="Pro-kuma_activ"/>
    <property type="match status" value="1"/>
</dbReference>
<comment type="caution">
    <text evidence="8">Lacks conserved residue(s) required for the propagation of feature annotation.</text>
</comment>
<dbReference type="EMBL" id="JAACNH010000002">
    <property type="protein sequence ID" value="KAG8453089.1"/>
    <property type="molecule type" value="Genomic_DNA"/>
</dbReference>
<dbReference type="GO" id="GO:0046872">
    <property type="term" value="F:metal ion binding"/>
    <property type="evidence" value="ECO:0007669"/>
    <property type="project" value="UniProtKB-KW"/>
</dbReference>
<evidence type="ECO:0000256" key="1">
    <source>
        <dbReference type="ARBA" id="ARBA00001913"/>
    </source>
</evidence>
<keyword evidence="9" id="KW-1133">Transmembrane helix</keyword>
<organism evidence="11 12">
    <name type="scientific">Hymenochirus boettgeri</name>
    <name type="common">Congo dwarf clawed frog</name>
    <dbReference type="NCBI Taxonomy" id="247094"/>
    <lineage>
        <taxon>Eukaryota</taxon>
        <taxon>Metazoa</taxon>
        <taxon>Chordata</taxon>
        <taxon>Craniata</taxon>
        <taxon>Vertebrata</taxon>
        <taxon>Euteleostomi</taxon>
        <taxon>Amphibia</taxon>
        <taxon>Batrachia</taxon>
        <taxon>Anura</taxon>
        <taxon>Pipoidea</taxon>
        <taxon>Pipidae</taxon>
        <taxon>Pipinae</taxon>
        <taxon>Hymenochirus</taxon>
    </lineage>
</organism>
<evidence type="ECO:0000256" key="4">
    <source>
        <dbReference type="ARBA" id="ARBA00022801"/>
    </source>
</evidence>
<comment type="caution">
    <text evidence="11">The sequence shown here is derived from an EMBL/GenBank/DDBJ whole genome shotgun (WGS) entry which is preliminary data.</text>
</comment>
<dbReference type="Proteomes" id="UP000812440">
    <property type="component" value="Chromosome 2"/>
</dbReference>
<dbReference type="OrthoDB" id="2919105at2759"/>
<keyword evidence="6" id="KW-0106">Calcium</keyword>